<dbReference type="GO" id="GO:0016567">
    <property type="term" value="P:protein ubiquitination"/>
    <property type="evidence" value="ECO:0000318"/>
    <property type="project" value="GO_Central"/>
</dbReference>
<dbReference type="Proteomes" id="UP000813463">
    <property type="component" value="Chromosome 5"/>
</dbReference>
<dbReference type="GO" id="GO:0008270">
    <property type="term" value="F:zinc ion binding"/>
    <property type="evidence" value="ECO:0007669"/>
    <property type="project" value="UniProtKB-KW"/>
</dbReference>
<dbReference type="OrthoDB" id="1722496at2759"/>
<accession>A0A9R0JHC5</accession>
<feature type="domain" description="RING-type" evidence="11">
    <location>
        <begin position="92"/>
        <end position="134"/>
    </location>
</feature>
<keyword evidence="2 10" id="KW-0812">Transmembrane</keyword>
<dbReference type="PANTHER" id="PTHR46539:SF1">
    <property type="entry name" value="E3 UBIQUITIN-PROTEIN LIGASE ATL42"/>
    <property type="match status" value="1"/>
</dbReference>
<sequence length="206" mass="22629">MEDITSSVQRKGSKSYLPILVICIGAIVTTSVALSLLHIMLVKYCNQRTQADLSTESSTTIGLDNRVVNTIPILFYSSKTRDLYRINQGDQCVICLGQLNKGDLIRWLPNCGHVFHVSCIDHWFHDHINCPICRSLVRSTASTSGGGGAGAGAGCRRGLPRTRSGGRLCHTTKMVIPIQRLGPRDLAKFGIRRSLSMDECCVMNHD</sequence>
<dbReference type="GO" id="GO:0016020">
    <property type="term" value="C:membrane"/>
    <property type="evidence" value="ECO:0007669"/>
    <property type="project" value="UniProtKB-SubCell"/>
</dbReference>
<dbReference type="Pfam" id="PF13639">
    <property type="entry name" value="zf-RING_2"/>
    <property type="match status" value="1"/>
</dbReference>
<evidence type="ECO:0000256" key="5">
    <source>
        <dbReference type="ARBA" id="ARBA00022833"/>
    </source>
</evidence>
<organism evidence="12 13">
    <name type="scientific">Spinacia oleracea</name>
    <name type="common">Spinach</name>
    <dbReference type="NCBI Taxonomy" id="3562"/>
    <lineage>
        <taxon>Eukaryota</taxon>
        <taxon>Viridiplantae</taxon>
        <taxon>Streptophyta</taxon>
        <taxon>Embryophyta</taxon>
        <taxon>Tracheophyta</taxon>
        <taxon>Spermatophyta</taxon>
        <taxon>Magnoliopsida</taxon>
        <taxon>eudicotyledons</taxon>
        <taxon>Gunneridae</taxon>
        <taxon>Pentapetalae</taxon>
        <taxon>Caryophyllales</taxon>
        <taxon>Chenopodiaceae</taxon>
        <taxon>Chenopodioideae</taxon>
        <taxon>Anserineae</taxon>
        <taxon>Spinacia</taxon>
    </lineage>
</organism>
<feature type="transmembrane region" description="Helical" evidence="10">
    <location>
        <begin position="16"/>
        <end position="41"/>
    </location>
</feature>
<evidence type="ECO:0000313" key="13">
    <source>
        <dbReference type="RefSeq" id="XP_021835118.1"/>
    </source>
</evidence>
<dbReference type="InterPro" id="IPR013083">
    <property type="entry name" value="Znf_RING/FYVE/PHD"/>
</dbReference>
<reference evidence="12" key="1">
    <citation type="journal article" date="2021" name="Nat. Commun.">
        <title>Genomic analyses provide insights into spinach domestication and the genetic basis of agronomic traits.</title>
        <authorList>
            <person name="Cai X."/>
            <person name="Sun X."/>
            <person name="Xu C."/>
            <person name="Sun H."/>
            <person name="Wang X."/>
            <person name="Ge C."/>
            <person name="Zhang Z."/>
            <person name="Wang Q."/>
            <person name="Fei Z."/>
            <person name="Jiao C."/>
            <person name="Wang Q."/>
        </authorList>
    </citation>
    <scope>NUCLEOTIDE SEQUENCE [LARGE SCALE GENOMIC DNA]</scope>
    <source>
        <strain evidence="12">cv. Varoflay</strain>
    </source>
</reference>
<dbReference type="AlphaFoldDB" id="A0A9R0JHC5"/>
<dbReference type="RefSeq" id="XP_021835118.1">
    <property type="nucleotide sequence ID" value="XM_021979426.2"/>
</dbReference>
<keyword evidence="12" id="KW-1185">Reference proteome</keyword>
<evidence type="ECO:0000256" key="2">
    <source>
        <dbReference type="ARBA" id="ARBA00022692"/>
    </source>
</evidence>
<keyword evidence="7 10" id="KW-0472">Membrane</keyword>
<evidence type="ECO:0000256" key="4">
    <source>
        <dbReference type="ARBA" id="ARBA00022771"/>
    </source>
</evidence>
<dbReference type="SMART" id="SM00184">
    <property type="entry name" value="RING"/>
    <property type="match status" value="1"/>
</dbReference>
<dbReference type="PANTHER" id="PTHR46539">
    <property type="entry name" value="E3 UBIQUITIN-PROTEIN LIGASE ATL42"/>
    <property type="match status" value="1"/>
</dbReference>
<evidence type="ECO:0000256" key="6">
    <source>
        <dbReference type="ARBA" id="ARBA00022989"/>
    </source>
</evidence>
<keyword evidence="4 9" id="KW-0863">Zinc-finger</keyword>
<name>A0A9R0JHC5_SPIOL</name>
<dbReference type="GeneID" id="110774837"/>
<evidence type="ECO:0000256" key="3">
    <source>
        <dbReference type="ARBA" id="ARBA00022723"/>
    </source>
</evidence>
<dbReference type="KEGG" id="soe:110774837"/>
<dbReference type="PROSITE" id="PS50089">
    <property type="entry name" value="ZF_RING_2"/>
    <property type="match status" value="1"/>
</dbReference>
<protein>
    <submittedName>
        <fullName evidence="13">RING-H2 finger protein ATL53</fullName>
    </submittedName>
</protein>
<evidence type="ECO:0000256" key="10">
    <source>
        <dbReference type="SAM" id="Phobius"/>
    </source>
</evidence>
<comment type="similarity">
    <text evidence="8">Belongs to the RING-type zinc finger family. ATL subfamily.</text>
</comment>
<reference evidence="13" key="2">
    <citation type="submission" date="2025-08" db="UniProtKB">
        <authorList>
            <consortium name="RefSeq"/>
        </authorList>
    </citation>
    <scope>IDENTIFICATION</scope>
    <source>
        <tissue evidence="13">Leaf</tissue>
    </source>
</reference>
<dbReference type="SUPFAM" id="SSF57850">
    <property type="entry name" value="RING/U-box"/>
    <property type="match status" value="1"/>
</dbReference>
<gene>
    <name evidence="13" type="primary">LOC110774837</name>
</gene>
<keyword evidence="5" id="KW-0862">Zinc</keyword>
<dbReference type="Gene3D" id="3.30.40.10">
    <property type="entry name" value="Zinc/RING finger domain, C3HC4 (zinc finger)"/>
    <property type="match status" value="1"/>
</dbReference>
<keyword evidence="6 10" id="KW-1133">Transmembrane helix</keyword>
<evidence type="ECO:0000256" key="8">
    <source>
        <dbReference type="ARBA" id="ARBA00024209"/>
    </source>
</evidence>
<evidence type="ECO:0000313" key="12">
    <source>
        <dbReference type="Proteomes" id="UP000813463"/>
    </source>
</evidence>
<evidence type="ECO:0000259" key="11">
    <source>
        <dbReference type="PROSITE" id="PS50089"/>
    </source>
</evidence>
<dbReference type="InterPro" id="IPR001841">
    <property type="entry name" value="Znf_RING"/>
</dbReference>
<evidence type="ECO:0000256" key="7">
    <source>
        <dbReference type="ARBA" id="ARBA00023136"/>
    </source>
</evidence>
<comment type="subcellular location">
    <subcellularLocation>
        <location evidence="1">Membrane</location>
    </subcellularLocation>
</comment>
<keyword evidence="3" id="KW-0479">Metal-binding</keyword>
<proteinExistence type="inferred from homology"/>
<evidence type="ECO:0000256" key="1">
    <source>
        <dbReference type="ARBA" id="ARBA00004370"/>
    </source>
</evidence>
<evidence type="ECO:0000256" key="9">
    <source>
        <dbReference type="PROSITE-ProRule" id="PRU00175"/>
    </source>
</evidence>